<accession>A0A380CV42</accession>
<dbReference type="AlphaFoldDB" id="A0A380CV42"/>
<dbReference type="Proteomes" id="UP000254893">
    <property type="component" value="Unassembled WGS sequence"/>
</dbReference>
<organism evidence="1 2">
    <name type="scientific">Sphingobacterium spiritivorum</name>
    <name type="common">Flavobacterium spiritivorum</name>
    <dbReference type="NCBI Taxonomy" id="258"/>
    <lineage>
        <taxon>Bacteria</taxon>
        <taxon>Pseudomonadati</taxon>
        <taxon>Bacteroidota</taxon>
        <taxon>Sphingobacteriia</taxon>
        <taxon>Sphingobacteriales</taxon>
        <taxon>Sphingobacteriaceae</taxon>
        <taxon>Sphingobacterium</taxon>
    </lineage>
</organism>
<gene>
    <name evidence="1" type="ORF">NCTC11388_04679</name>
</gene>
<evidence type="ECO:0000313" key="1">
    <source>
        <dbReference type="EMBL" id="SUJ29834.1"/>
    </source>
</evidence>
<sequence length="133" mass="14968">MLRCCKYRPIPNRRRLKRYTKPFYTSSASISGAVLVLQQIYKYSIQLVGTATDAVVCFHSIQKSISSASISVTVLVLKQIYNFIQLVWTATDAVVCFHSIQKSISSASISVAVLVLQQIYKYSIQLVKNQLTQ</sequence>
<dbReference type="EMBL" id="UGYW01000002">
    <property type="protein sequence ID" value="SUJ29834.1"/>
    <property type="molecule type" value="Genomic_DNA"/>
</dbReference>
<proteinExistence type="predicted"/>
<protein>
    <submittedName>
        <fullName evidence="1">Uncharacterized protein</fullName>
    </submittedName>
</protein>
<name>A0A380CV42_SPHSI</name>
<evidence type="ECO:0000313" key="2">
    <source>
        <dbReference type="Proteomes" id="UP000254893"/>
    </source>
</evidence>
<reference evidence="1 2" key="1">
    <citation type="submission" date="2018-06" db="EMBL/GenBank/DDBJ databases">
        <authorList>
            <consortium name="Pathogen Informatics"/>
            <person name="Doyle S."/>
        </authorList>
    </citation>
    <scope>NUCLEOTIDE SEQUENCE [LARGE SCALE GENOMIC DNA]</scope>
    <source>
        <strain evidence="1 2">NCTC11388</strain>
    </source>
</reference>